<evidence type="ECO:0000256" key="1">
    <source>
        <dbReference type="SAM" id="Phobius"/>
    </source>
</evidence>
<dbReference type="RefSeq" id="WP_322454097.1">
    <property type="nucleotide sequence ID" value="NZ_CP141059.1"/>
</dbReference>
<feature type="transmembrane region" description="Helical" evidence="1">
    <location>
        <begin position="50"/>
        <end position="73"/>
    </location>
</feature>
<dbReference type="Pfam" id="PF07332">
    <property type="entry name" value="Phage_holin_3_6"/>
    <property type="match status" value="1"/>
</dbReference>
<accession>A0ABZ0ZRB6</accession>
<organism evidence="2 3">
    <name type="scientific">Nocardioides bizhenqiangii</name>
    <dbReference type="NCBI Taxonomy" id="3095076"/>
    <lineage>
        <taxon>Bacteria</taxon>
        <taxon>Bacillati</taxon>
        <taxon>Actinomycetota</taxon>
        <taxon>Actinomycetes</taxon>
        <taxon>Propionibacteriales</taxon>
        <taxon>Nocardioidaceae</taxon>
        <taxon>Nocardioides</taxon>
    </lineage>
</organism>
<reference evidence="3" key="1">
    <citation type="submission" date="2023-12" db="EMBL/GenBank/DDBJ databases">
        <title>Novel species in genus Nocardioides.</title>
        <authorList>
            <person name="Zhou H."/>
        </authorList>
    </citation>
    <scope>NUCLEOTIDE SEQUENCE [LARGE SCALE GENOMIC DNA]</scope>
    <source>
        <strain evidence="3">HM61</strain>
    </source>
</reference>
<proteinExistence type="predicted"/>
<dbReference type="InterPro" id="IPR009937">
    <property type="entry name" value="Phage_holin_3_6"/>
</dbReference>
<dbReference type="Proteomes" id="UP001327225">
    <property type="component" value="Chromosome"/>
</dbReference>
<keyword evidence="1" id="KW-1133">Transmembrane helix</keyword>
<evidence type="ECO:0000313" key="2">
    <source>
        <dbReference type="EMBL" id="WQQ26772.1"/>
    </source>
</evidence>
<sequence>MAVEPLREEPTIGRLVKDAQTEFSTLMRKEIQLVKSELKVSVTAGGFGSVLLLAAAFFLVLFVIILSVAAAYFINWNGEGLSLHWAFLIVAGFWLLVAVLCIWIGIRKFKQVKAPERAIEQGREIPRALKGQS</sequence>
<keyword evidence="3" id="KW-1185">Reference proteome</keyword>
<evidence type="ECO:0000313" key="3">
    <source>
        <dbReference type="Proteomes" id="UP001327225"/>
    </source>
</evidence>
<keyword evidence="1" id="KW-0472">Membrane</keyword>
<protein>
    <submittedName>
        <fullName evidence="2">Phage holin family protein</fullName>
    </submittedName>
</protein>
<keyword evidence="1" id="KW-0812">Transmembrane</keyword>
<gene>
    <name evidence="2" type="ORF">SHK19_00730</name>
</gene>
<feature type="transmembrane region" description="Helical" evidence="1">
    <location>
        <begin position="85"/>
        <end position="106"/>
    </location>
</feature>
<name>A0ABZ0ZRB6_9ACTN</name>
<dbReference type="EMBL" id="CP141059">
    <property type="protein sequence ID" value="WQQ26772.1"/>
    <property type="molecule type" value="Genomic_DNA"/>
</dbReference>